<keyword evidence="3" id="KW-1133">Transmembrane helix</keyword>
<reference evidence="6" key="1">
    <citation type="journal article" date="2014" name="Int. J. Syst. Evol. Microbiol.">
        <title>Complete genome sequence of Corynebacterium casei LMG S-19264T (=DSM 44701T), isolated from a smear-ripened cheese.</title>
        <authorList>
            <consortium name="US DOE Joint Genome Institute (JGI-PGF)"/>
            <person name="Walter F."/>
            <person name="Albersmeier A."/>
            <person name="Kalinowski J."/>
            <person name="Ruckert C."/>
        </authorList>
    </citation>
    <scope>NUCLEOTIDE SEQUENCE</scope>
    <source>
        <strain evidence="6">JCM 3090</strain>
    </source>
</reference>
<reference evidence="6" key="2">
    <citation type="submission" date="2020-09" db="EMBL/GenBank/DDBJ databases">
        <authorList>
            <person name="Sun Q."/>
            <person name="Ohkuma M."/>
        </authorList>
    </citation>
    <scope>NUCLEOTIDE SEQUENCE</scope>
    <source>
        <strain evidence="6">JCM 3090</strain>
    </source>
</reference>
<keyword evidence="2" id="KW-0812">Transmembrane</keyword>
<feature type="region of interest" description="Disordered" evidence="5">
    <location>
        <begin position="52"/>
        <end position="74"/>
    </location>
</feature>
<keyword evidence="7" id="KW-1185">Reference proteome</keyword>
<comment type="subcellular location">
    <subcellularLocation>
        <location evidence="1">Membrane</location>
        <topology evidence="1">Single-pass membrane protein</topology>
    </subcellularLocation>
</comment>
<dbReference type="PANTHER" id="PTHR30168">
    <property type="entry name" value="PUTATIVE MEMBRANE PROTEIN YPFJ"/>
    <property type="match status" value="1"/>
</dbReference>
<dbReference type="Pfam" id="PF04228">
    <property type="entry name" value="Zn_peptidase"/>
    <property type="match status" value="1"/>
</dbReference>
<evidence type="ECO:0008006" key="8">
    <source>
        <dbReference type="Google" id="ProtNLM"/>
    </source>
</evidence>
<dbReference type="AlphaFoldDB" id="A0A8J3FBK6"/>
<protein>
    <recommendedName>
        <fullName evidence="8">Metalloprotease</fullName>
    </recommendedName>
</protein>
<dbReference type="EMBL" id="BMQB01000008">
    <property type="protein sequence ID" value="GGK02026.1"/>
    <property type="molecule type" value="Genomic_DNA"/>
</dbReference>
<evidence type="ECO:0000313" key="7">
    <source>
        <dbReference type="Proteomes" id="UP000649739"/>
    </source>
</evidence>
<organism evidence="6 7">
    <name type="scientific">Pilimelia anulata</name>
    <dbReference type="NCBI Taxonomy" id="53371"/>
    <lineage>
        <taxon>Bacteria</taxon>
        <taxon>Bacillati</taxon>
        <taxon>Actinomycetota</taxon>
        <taxon>Actinomycetes</taxon>
        <taxon>Micromonosporales</taxon>
        <taxon>Micromonosporaceae</taxon>
        <taxon>Pilimelia</taxon>
    </lineage>
</organism>
<keyword evidence="4" id="KW-0472">Membrane</keyword>
<dbReference type="PANTHER" id="PTHR30168:SF0">
    <property type="entry name" value="INNER MEMBRANE PROTEIN"/>
    <property type="match status" value="1"/>
</dbReference>
<name>A0A8J3FBK6_9ACTN</name>
<sequence>MQATPPATTPARSTARRPHARRALAAAAAALALALGGCALPRIDIGAAPSPAGGTAGGGTAGTAAGARQGDGGTSVAEFRQDVNDARGSVERYWATAMPDQGRAFRPVARFQAYRAAGEVTCAGEPLGRNNAAYCSAGDFIAYDEPWAAGQFRRIGDAFIFYLVGHEYAHAVQARLAISHRFTIQQELQADCMAGAYISDSVSAGSLELQDGDLDELRRGLLAVGDDSGQQWFAPDAHGTAKERTDAFFDGFRSGLPSCNLRPAR</sequence>
<evidence type="ECO:0000256" key="2">
    <source>
        <dbReference type="ARBA" id="ARBA00022692"/>
    </source>
</evidence>
<evidence type="ECO:0000313" key="6">
    <source>
        <dbReference type="EMBL" id="GGK02026.1"/>
    </source>
</evidence>
<evidence type="ECO:0000256" key="3">
    <source>
        <dbReference type="ARBA" id="ARBA00022989"/>
    </source>
</evidence>
<comment type="caution">
    <text evidence="6">The sequence shown here is derived from an EMBL/GenBank/DDBJ whole genome shotgun (WGS) entry which is preliminary data.</text>
</comment>
<evidence type="ECO:0000256" key="4">
    <source>
        <dbReference type="ARBA" id="ARBA00023136"/>
    </source>
</evidence>
<evidence type="ECO:0000256" key="1">
    <source>
        <dbReference type="ARBA" id="ARBA00004167"/>
    </source>
</evidence>
<accession>A0A8J3FBK6</accession>
<dbReference type="Proteomes" id="UP000649739">
    <property type="component" value="Unassembled WGS sequence"/>
</dbReference>
<dbReference type="InterPro" id="IPR007343">
    <property type="entry name" value="Uncharacterised_pept_Zn_put"/>
</dbReference>
<dbReference type="GO" id="GO:0016020">
    <property type="term" value="C:membrane"/>
    <property type="evidence" value="ECO:0007669"/>
    <property type="project" value="UniProtKB-SubCell"/>
</dbReference>
<feature type="compositionally biased region" description="Low complexity" evidence="5">
    <location>
        <begin position="1"/>
        <end position="13"/>
    </location>
</feature>
<gene>
    <name evidence="6" type="ORF">GCM10010123_34990</name>
</gene>
<dbReference type="RefSeq" id="WP_229784201.1">
    <property type="nucleotide sequence ID" value="NZ_BMQB01000008.1"/>
</dbReference>
<proteinExistence type="predicted"/>
<evidence type="ECO:0000256" key="5">
    <source>
        <dbReference type="SAM" id="MobiDB-lite"/>
    </source>
</evidence>
<feature type="region of interest" description="Disordered" evidence="5">
    <location>
        <begin position="1"/>
        <end position="20"/>
    </location>
</feature>